<keyword evidence="9" id="KW-1185">Reference proteome</keyword>
<proteinExistence type="predicted"/>
<dbReference type="InterPro" id="IPR051461">
    <property type="entry name" value="UPF0750_membrane"/>
</dbReference>
<feature type="transmembrane region" description="Helical" evidence="6">
    <location>
        <begin position="157"/>
        <end position="177"/>
    </location>
</feature>
<dbReference type="EMBL" id="FUYQ01000021">
    <property type="protein sequence ID" value="SKB75677.1"/>
    <property type="molecule type" value="Genomic_DNA"/>
</dbReference>
<dbReference type="PIRSF" id="PIRSF006483">
    <property type="entry name" value="Membrane_protein_YitT"/>
    <property type="match status" value="1"/>
</dbReference>
<keyword evidence="5 6" id="KW-0472">Membrane</keyword>
<comment type="subcellular location">
    <subcellularLocation>
        <location evidence="1">Cell membrane</location>
        <topology evidence="1">Multi-pass membrane protein</topology>
    </subcellularLocation>
</comment>
<dbReference type="InterPro" id="IPR015867">
    <property type="entry name" value="N-reg_PII/ATP_PRibTrfase_C"/>
</dbReference>
<dbReference type="InterPro" id="IPR019264">
    <property type="entry name" value="DUF2179"/>
</dbReference>
<keyword evidence="4 6" id="KW-1133">Transmembrane helix</keyword>
<dbReference type="CDD" id="cd16380">
    <property type="entry name" value="YitT_C"/>
    <property type="match status" value="1"/>
</dbReference>
<evidence type="ECO:0000256" key="6">
    <source>
        <dbReference type="SAM" id="Phobius"/>
    </source>
</evidence>
<sequence>MRKKRKQISQLYYAINDYLLIALGLVLYAFGWTAFILSNEIVTGGVTGICALIFFSTGLPVSVSYIAINIVLLIIAFKVLGAKYLIKTVFGVVGLSVLLTLFQSVFTEPILKGEPAMAIVIGGILCGAGLGLIFSGNGSSGGTDIVASIVNKYRNISIGRALIFCDFIIIGSSYFLFHSVDKIVFSFVEMLVCNYVLDMVLNGNRQSVQFFIFSPKYDEICERIISDIGRGCTILDGTGGYSHKSVKVVVVLAKKSESVAIFRLVKQIDNKAFISQSTVRGVYGEGFDPIKT</sequence>
<dbReference type="AlphaFoldDB" id="A0A1T5DVF8"/>
<evidence type="ECO:0000256" key="1">
    <source>
        <dbReference type="ARBA" id="ARBA00004651"/>
    </source>
</evidence>
<feature type="domain" description="DUF2179" evidence="7">
    <location>
        <begin position="230"/>
        <end position="284"/>
    </location>
</feature>
<evidence type="ECO:0000256" key="5">
    <source>
        <dbReference type="ARBA" id="ARBA00023136"/>
    </source>
</evidence>
<organism evidence="8 9">
    <name type="scientific">Parabacteroides chartae</name>
    <dbReference type="NCBI Taxonomy" id="1037355"/>
    <lineage>
        <taxon>Bacteria</taxon>
        <taxon>Pseudomonadati</taxon>
        <taxon>Bacteroidota</taxon>
        <taxon>Bacteroidia</taxon>
        <taxon>Bacteroidales</taxon>
        <taxon>Tannerellaceae</taxon>
        <taxon>Parabacteroides</taxon>
    </lineage>
</organism>
<keyword evidence="2" id="KW-1003">Cell membrane</keyword>
<evidence type="ECO:0000256" key="3">
    <source>
        <dbReference type="ARBA" id="ARBA00022692"/>
    </source>
</evidence>
<evidence type="ECO:0000259" key="7">
    <source>
        <dbReference type="Pfam" id="PF10035"/>
    </source>
</evidence>
<dbReference type="Pfam" id="PF02588">
    <property type="entry name" value="YitT_membrane"/>
    <property type="match status" value="1"/>
</dbReference>
<evidence type="ECO:0000256" key="4">
    <source>
        <dbReference type="ARBA" id="ARBA00022989"/>
    </source>
</evidence>
<dbReference type="RefSeq" id="WP_079684073.1">
    <property type="nucleotide sequence ID" value="NZ_FUYQ01000021.1"/>
</dbReference>
<feature type="transmembrane region" description="Helical" evidence="6">
    <location>
        <begin position="12"/>
        <end position="31"/>
    </location>
</feature>
<dbReference type="GO" id="GO:0005886">
    <property type="term" value="C:plasma membrane"/>
    <property type="evidence" value="ECO:0007669"/>
    <property type="project" value="UniProtKB-SubCell"/>
</dbReference>
<feature type="transmembrane region" description="Helical" evidence="6">
    <location>
        <begin position="51"/>
        <end position="77"/>
    </location>
</feature>
<evidence type="ECO:0000313" key="9">
    <source>
        <dbReference type="Proteomes" id="UP000190852"/>
    </source>
</evidence>
<dbReference type="PANTHER" id="PTHR33545">
    <property type="entry name" value="UPF0750 MEMBRANE PROTEIN YITT-RELATED"/>
    <property type="match status" value="1"/>
</dbReference>
<protein>
    <submittedName>
        <fullName evidence="8">Uncharacterized membrane-anchored protein YitT, contains DUF161 and DUF2179 domains</fullName>
    </submittedName>
</protein>
<evidence type="ECO:0000313" key="8">
    <source>
        <dbReference type="EMBL" id="SKB75677.1"/>
    </source>
</evidence>
<feature type="transmembrane region" description="Helical" evidence="6">
    <location>
        <begin position="84"/>
        <end position="104"/>
    </location>
</feature>
<dbReference type="InterPro" id="IPR003740">
    <property type="entry name" value="YitT"/>
</dbReference>
<name>A0A1T5DVF8_9BACT</name>
<keyword evidence="3 6" id="KW-0812">Transmembrane</keyword>
<gene>
    <name evidence="8" type="ORF">SAMN05660349_02656</name>
</gene>
<dbReference type="Gene3D" id="3.30.70.120">
    <property type="match status" value="1"/>
</dbReference>
<dbReference type="Pfam" id="PF10035">
    <property type="entry name" value="DUF2179"/>
    <property type="match status" value="1"/>
</dbReference>
<dbReference type="PANTHER" id="PTHR33545:SF5">
    <property type="entry name" value="UPF0750 MEMBRANE PROTEIN YITT"/>
    <property type="match status" value="1"/>
</dbReference>
<reference evidence="9" key="1">
    <citation type="submission" date="2017-02" db="EMBL/GenBank/DDBJ databases">
        <authorList>
            <person name="Varghese N."/>
            <person name="Submissions S."/>
        </authorList>
    </citation>
    <scope>NUCLEOTIDE SEQUENCE [LARGE SCALE GENOMIC DNA]</scope>
    <source>
        <strain evidence="9">DSM 24967</strain>
    </source>
</reference>
<evidence type="ECO:0000256" key="2">
    <source>
        <dbReference type="ARBA" id="ARBA00022475"/>
    </source>
</evidence>
<feature type="transmembrane region" description="Helical" evidence="6">
    <location>
        <begin position="116"/>
        <end position="136"/>
    </location>
</feature>
<accession>A0A1T5DVF8</accession>
<dbReference type="Proteomes" id="UP000190852">
    <property type="component" value="Unassembled WGS sequence"/>
</dbReference>